<comment type="caution">
    <text evidence="2">The sequence shown here is derived from an EMBL/GenBank/DDBJ whole genome shotgun (WGS) entry which is preliminary data.</text>
</comment>
<accession>A0ABM9ZV28</accession>
<keyword evidence="3" id="KW-1185">Reference proteome</keyword>
<dbReference type="EMBL" id="ADFP01000062">
    <property type="protein sequence ID" value="EFB90794.1"/>
    <property type="molecule type" value="Genomic_DNA"/>
</dbReference>
<feature type="compositionally biased region" description="Basic and acidic residues" evidence="1">
    <location>
        <begin position="1"/>
        <end position="11"/>
    </location>
</feature>
<reference evidence="2 3" key="1">
    <citation type="submission" date="2009-12" db="EMBL/GenBank/DDBJ databases">
        <authorList>
            <person name="Shrivastava S."/>
            <person name="Madupu R."/>
            <person name="Durkin A.S."/>
            <person name="Torralba M."/>
            <person name="Methe B."/>
            <person name="Sutton G.G."/>
            <person name="Strausberg R.L."/>
            <person name="Nelson K.E."/>
        </authorList>
    </citation>
    <scope>NUCLEOTIDE SEQUENCE [LARGE SCALE GENOMIC DNA]</scope>
    <source>
        <strain evidence="2 3">W5455</strain>
    </source>
</reference>
<feature type="region of interest" description="Disordered" evidence="1">
    <location>
        <begin position="1"/>
        <end position="50"/>
    </location>
</feature>
<protein>
    <submittedName>
        <fullName evidence="2">Uncharacterized protein</fullName>
    </submittedName>
</protein>
<feature type="compositionally biased region" description="Basic and acidic residues" evidence="1">
    <location>
        <begin position="40"/>
        <end position="50"/>
    </location>
</feature>
<sequence>MADGFESDRSEAYFSGGMKPRPAPRRIGAAEKKRRGKTAAAERKNPRAGG</sequence>
<organism evidence="2 3">
    <name type="scientific">Pyramidobacter piscolens W5455</name>
    <dbReference type="NCBI Taxonomy" id="352165"/>
    <lineage>
        <taxon>Bacteria</taxon>
        <taxon>Thermotogati</taxon>
        <taxon>Synergistota</taxon>
        <taxon>Synergistia</taxon>
        <taxon>Synergistales</taxon>
        <taxon>Dethiosulfovibrionaceae</taxon>
        <taxon>Pyramidobacter</taxon>
    </lineage>
</organism>
<evidence type="ECO:0000256" key="1">
    <source>
        <dbReference type="SAM" id="MobiDB-lite"/>
    </source>
</evidence>
<dbReference type="RefSeq" id="WP_009164738.1">
    <property type="nucleotide sequence ID" value="NZ_ADFP01000062.1"/>
</dbReference>
<name>A0ABM9ZV28_9BACT</name>
<gene>
    <name evidence="2" type="ORF">HMPREF7215_0100</name>
</gene>
<evidence type="ECO:0000313" key="3">
    <source>
        <dbReference type="Proteomes" id="UP000006462"/>
    </source>
</evidence>
<dbReference type="Proteomes" id="UP000006462">
    <property type="component" value="Unassembled WGS sequence"/>
</dbReference>
<evidence type="ECO:0000313" key="2">
    <source>
        <dbReference type="EMBL" id="EFB90794.1"/>
    </source>
</evidence>
<dbReference type="GeneID" id="90986854"/>
<proteinExistence type="predicted"/>